<dbReference type="Proteomes" id="UP000176998">
    <property type="component" value="Unassembled WGS sequence"/>
</dbReference>
<evidence type="ECO:0000313" key="2">
    <source>
        <dbReference type="EMBL" id="OHE98364.1"/>
    </source>
</evidence>
<comment type="caution">
    <text evidence="2">The sequence shown here is derived from an EMBL/GenBank/DDBJ whole genome shotgun (WGS) entry which is preliminary data.</text>
</comment>
<dbReference type="EMBL" id="MJBS01000047">
    <property type="protein sequence ID" value="OHE98364.1"/>
    <property type="molecule type" value="Genomic_DNA"/>
</dbReference>
<protein>
    <submittedName>
        <fullName evidence="2">Uncharacterized protein</fullName>
    </submittedName>
</protein>
<reference evidence="2 3" key="1">
    <citation type="submission" date="2016-09" db="EMBL/GenBank/DDBJ databases">
        <authorList>
            <person name="Capua I."/>
            <person name="De Benedictis P."/>
            <person name="Joannis T."/>
            <person name="Lombin L.H."/>
            <person name="Cattoli G."/>
        </authorList>
    </citation>
    <scope>NUCLEOTIDE SEQUENCE [LARGE SCALE GENOMIC DNA]</scope>
    <source>
        <strain evidence="2 3">IMI 309357</strain>
    </source>
</reference>
<feature type="region of interest" description="Disordered" evidence="1">
    <location>
        <begin position="1"/>
        <end position="21"/>
    </location>
</feature>
<feature type="compositionally biased region" description="Basic and acidic residues" evidence="1">
    <location>
        <begin position="31"/>
        <end position="46"/>
    </location>
</feature>
<proteinExistence type="predicted"/>
<sequence>MPGEKPRILMSRRASHPKDLRGMWTSVRIGEAGRRPNSEKRASTRR</sequence>
<feature type="region of interest" description="Disordered" evidence="1">
    <location>
        <begin position="27"/>
        <end position="46"/>
    </location>
</feature>
<accession>A0A1G4BAD5</accession>
<dbReference type="GeneID" id="34559511"/>
<name>A0A1G4BAD5_9PEZI</name>
<keyword evidence="3" id="KW-1185">Reference proteome</keyword>
<dbReference type="AlphaFoldDB" id="A0A1G4BAD5"/>
<evidence type="ECO:0000256" key="1">
    <source>
        <dbReference type="SAM" id="MobiDB-lite"/>
    </source>
</evidence>
<gene>
    <name evidence="2" type="ORF">CORC01_06360</name>
</gene>
<evidence type="ECO:0000313" key="3">
    <source>
        <dbReference type="Proteomes" id="UP000176998"/>
    </source>
</evidence>
<dbReference type="RefSeq" id="XP_022475514.1">
    <property type="nucleotide sequence ID" value="XM_022618001.1"/>
</dbReference>
<organism evidence="2 3">
    <name type="scientific">Colletotrichum orchidophilum</name>
    <dbReference type="NCBI Taxonomy" id="1209926"/>
    <lineage>
        <taxon>Eukaryota</taxon>
        <taxon>Fungi</taxon>
        <taxon>Dikarya</taxon>
        <taxon>Ascomycota</taxon>
        <taxon>Pezizomycotina</taxon>
        <taxon>Sordariomycetes</taxon>
        <taxon>Hypocreomycetidae</taxon>
        <taxon>Glomerellales</taxon>
        <taxon>Glomerellaceae</taxon>
        <taxon>Colletotrichum</taxon>
    </lineage>
</organism>